<dbReference type="SUPFAM" id="SSF53300">
    <property type="entry name" value="vWA-like"/>
    <property type="match status" value="1"/>
</dbReference>
<feature type="domain" description="Aerotolerance regulator N-terminal" evidence="2">
    <location>
        <begin position="1"/>
        <end position="79"/>
    </location>
</feature>
<evidence type="ECO:0000256" key="1">
    <source>
        <dbReference type="SAM" id="Phobius"/>
    </source>
</evidence>
<reference evidence="3 4" key="1">
    <citation type="submission" date="2021-06" db="EMBL/GenBank/DDBJ databases">
        <title>Complete genome of Haloferula helveola possessing various polysaccharide degrading enzymes.</title>
        <authorList>
            <person name="Takami H."/>
            <person name="Huang C."/>
            <person name="Hamasaki K."/>
        </authorList>
    </citation>
    <scope>NUCLEOTIDE SEQUENCE [LARGE SCALE GENOMIC DNA]</scope>
    <source>
        <strain evidence="3 4">CN-1</strain>
    </source>
</reference>
<evidence type="ECO:0000313" key="3">
    <source>
        <dbReference type="EMBL" id="BCX50030.1"/>
    </source>
</evidence>
<organism evidence="3 4">
    <name type="scientific">Haloferula helveola</name>
    <dbReference type="NCBI Taxonomy" id="490095"/>
    <lineage>
        <taxon>Bacteria</taxon>
        <taxon>Pseudomonadati</taxon>
        <taxon>Verrucomicrobiota</taxon>
        <taxon>Verrucomicrobiia</taxon>
        <taxon>Verrucomicrobiales</taxon>
        <taxon>Verrucomicrobiaceae</taxon>
        <taxon>Haloferula</taxon>
    </lineage>
</organism>
<keyword evidence="1" id="KW-0472">Membrane</keyword>
<name>A0ABM7RE83_9BACT</name>
<keyword evidence="1" id="KW-0812">Transmembrane</keyword>
<feature type="transmembrane region" description="Helical" evidence="1">
    <location>
        <begin position="6"/>
        <end position="25"/>
    </location>
</feature>
<dbReference type="InterPro" id="IPR024163">
    <property type="entry name" value="Aerotolerance_reg_N"/>
</dbReference>
<dbReference type="PANTHER" id="PTHR37464:SF1">
    <property type="entry name" value="BLL2463 PROTEIN"/>
    <property type="match status" value="1"/>
</dbReference>
<keyword evidence="4" id="KW-1185">Reference proteome</keyword>
<sequence>MLTLANPAGLWALLGIPAVLAIHFLQRQAKNLPISTLFLLEKTQRESISGRRFDRLMNSVPLWMQLLAVLLLAWVLSEPRYQKARSTQRVAVVLDGSASMSVFREELKEELLEVLPDLQGPASVLELVVMESGSLHQRLYGGDSIEDAVAALDEWNPSDGVIDPTPAIRIARSLVAREGIVVFATDTPREGLPFEARLLSVGDKIENVGITGIRFENKEGALVWNAVVRNYSDSTVSRTWSLRFPDGNRSEPKSFEIGAGALVSLQAAFPKERERAVLELSPDRFTLDDAVPIVPPAPKRLSLFSATSPEFEKLAERMVHSLENVEPTNDAASADLSLVAYDPLDPGLPDGNAAVFVNDTTKPGAYLKGGIVAEAHALVAGLNWQSLLVRESIQLERLTTDDVVLWQERRPLIFLREVPATEERPASRQLCFNFDLRRSNALRQPAFIVCLHRFTESIRQEKVAAVRENLESGQPIEIAANGNSAEPVLMRRLELDGEESETTEFKAADLVRFKAPKTPCFIRVRQGENELLDASVFFADTREADFSACAEDSTVDEVTAGVVERHTEEDHWWRAWILLLVAALGVSWYFTKDGPAEPKAVEKPA</sequence>
<dbReference type="RefSeq" id="WP_338686916.1">
    <property type="nucleotide sequence ID" value="NZ_AP024702.1"/>
</dbReference>
<dbReference type="Pfam" id="PF07584">
    <property type="entry name" value="BatA"/>
    <property type="match status" value="1"/>
</dbReference>
<dbReference type="InterPro" id="IPR036465">
    <property type="entry name" value="vWFA_dom_sf"/>
</dbReference>
<dbReference type="PANTHER" id="PTHR37464">
    <property type="entry name" value="BLL2463 PROTEIN"/>
    <property type="match status" value="1"/>
</dbReference>
<protein>
    <submittedName>
        <fullName evidence="3">vonWillebr and factor type A domain-containing protein</fullName>
    </submittedName>
</protein>
<dbReference type="EMBL" id="AP024702">
    <property type="protein sequence ID" value="BCX50030.1"/>
    <property type="molecule type" value="Genomic_DNA"/>
</dbReference>
<keyword evidence="1" id="KW-1133">Transmembrane helix</keyword>
<proteinExistence type="predicted"/>
<feature type="transmembrane region" description="Helical" evidence="1">
    <location>
        <begin position="60"/>
        <end position="77"/>
    </location>
</feature>
<dbReference type="Proteomes" id="UP001374893">
    <property type="component" value="Chromosome"/>
</dbReference>
<evidence type="ECO:0000313" key="4">
    <source>
        <dbReference type="Proteomes" id="UP001374893"/>
    </source>
</evidence>
<gene>
    <name evidence="3" type="ORF">HAHE_39380</name>
</gene>
<accession>A0ABM7RE83</accession>
<evidence type="ECO:0000259" key="2">
    <source>
        <dbReference type="Pfam" id="PF07584"/>
    </source>
</evidence>